<sequence length="534" mass="62431">MYTYKVESVKTVNVIADTNMLKKWLLLLPSLVLLINHITCHKNGTLPKNNPNKKYEMNGKFKENRMKRSLSIEPEKILLPLSSKFIDNELEEKENQMNSDLDQPFWGMRGRRESSEEELYADDYPQKNCKNCYKSLLTNTGGTKETLSPFWGNRGRRSSEEIDDNTIPDNPFWGNRGRRQEDEPFWGTRGRREQDLPFWGNRGRREEIKVKNKKILNGMMMDRDDIEPFWGNRGRRKAGKLTTNGVFIDDVEPFWGNRGRRDTIEPFWGSRGRRKSATSSNINTQRGLFSEKYVPKGQLRDYSKMMNNVENNMENSRQRRSDDFLDNFNKEHERKLLHLLTGIIGNKLRNKANSMDTSDFSLHFKPTEPETILDDRMYADQPRYILVERSSRSSAEDDPFFITRGKKFFETPRGRRGVIEELVKSVRNDPYYIARGKKNLENVKIGNATISKNDFDKASELICSTIDLLSKRDKNKVKRDVNESDRDRRTILKKLAAQLQDDPYFVSRGKKNDNTKIDNENLEVLINQMASKCD</sequence>
<evidence type="ECO:0000313" key="2">
    <source>
        <dbReference type="RefSeq" id="XP_013165827.1"/>
    </source>
</evidence>
<name>A0AAJ7E7B4_PAPXU</name>
<dbReference type="Proteomes" id="UP000694872">
    <property type="component" value="Unplaced"/>
</dbReference>
<organism evidence="2">
    <name type="scientific">Papilio xuthus</name>
    <name type="common">Asian swallowtail butterfly</name>
    <dbReference type="NCBI Taxonomy" id="66420"/>
    <lineage>
        <taxon>Eukaryota</taxon>
        <taxon>Metazoa</taxon>
        <taxon>Ecdysozoa</taxon>
        <taxon>Arthropoda</taxon>
        <taxon>Hexapoda</taxon>
        <taxon>Insecta</taxon>
        <taxon>Pterygota</taxon>
        <taxon>Neoptera</taxon>
        <taxon>Endopterygota</taxon>
        <taxon>Lepidoptera</taxon>
        <taxon>Glossata</taxon>
        <taxon>Ditrysia</taxon>
        <taxon>Papilionoidea</taxon>
        <taxon>Papilionidae</taxon>
        <taxon>Papilioninae</taxon>
        <taxon>Papilio</taxon>
    </lineage>
</organism>
<dbReference type="AlphaFoldDB" id="A0AAJ7E7B4"/>
<protein>
    <submittedName>
        <fullName evidence="2">Uncharacterized protein LOC106116504</fullName>
    </submittedName>
</protein>
<feature type="region of interest" description="Disordered" evidence="1">
    <location>
        <begin position="148"/>
        <end position="185"/>
    </location>
</feature>
<evidence type="ECO:0000256" key="1">
    <source>
        <dbReference type="SAM" id="MobiDB-lite"/>
    </source>
</evidence>
<accession>A0AAJ7E7B4</accession>
<gene>
    <name evidence="2" type="primary">LOC106116504</name>
</gene>
<dbReference type="GeneID" id="106116504"/>
<dbReference type="RefSeq" id="XP_013165827.1">
    <property type="nucleotide sequence ID" value="XM_013310373.1"/>
</dbReference>
<reference evidence="2" key="1">
    <citation type="submission" date="2025-08" db="UniProtKB">
        <authorList>
            <consortium name="RefSeq"/>
        </authorList>
    </citation>
    <scope>IDENTIFICATION</scope>
</reference>
<dbReference type="KEGG" id="pxu:106116504"/>
<proteinExistence type="predicted"/>